<evidence type="ECO:0000313" key="2">
    <source>
        <dbReference type="EMBL" id="KAJ5719898.1"/>
    </source>
</evidence>
<feature type="region of interest" description="Disordered" evidence="1">
    <location>
        <begin position="109"/>
        <end position="148"/>
    </location>
</feature>
<reference evidence="2" key="1">
    <citation type="journal article" date="2023" name="IMA Fungus">
        <title>Comparative genomic study of the Penicillium genus elucidates a diverse pangenome and 15 lateral gene transfer events.</title>
        <authorList>
            <person name="Petersen C."/>
            <person name="Sorensen T."/>
            <person name="Nielsen M.R."/>
            <person name="Sondergaard T.E."/>
            <person name="Sorensen J.L."/>
            <person name="Fitzpatrick D.A."/>
            <person name="Frisvad J.C."/>
            <person name="Nielsen K.L."/>
        </authorList>
    </citation>
    <scope>NUCLEOTIDE SEQUENCE</scope>
    <source>
        <strain evidence="2">IBT 17514</strain>
    </source>
</reference>
<dbReference type="PANTHER" id="PTHR38788">
    <property type="entry name" value="CLR5 DOMAIN-CONTAINING PROTEIN"/>
    <property type="match status" value="1"/>
</dbReference>
<evidence type="ECO:0000256" key="1">
    <source>
        <dbReference type="SAM" id="MobiDB-lite"/>
    </source>
</evidence>
<organism evidence="2 3">
    <name type="scientific">Penicillium malachiteum</name>
    <dbReference type="NCBI Taxonomy" id="1324776"/>
    <lineage>
        <taxon>Eukaryota</taxon>
        <taxon>Fungi</taxon>
        <taxon>Dikarya</taxon>
        <taxon>Ascomycota</taxon>
        <taxon>Pezizomycotina</taxon>
        <taxon>Eurotiomycetes</taxon>
        <taxon>Eurotiomycetidae</taxon>
        <taxon>Eurotiales</taxon>
        <taxon>Aspergillaceae</taxon>
        <taxon>Penicillium</taxon>
    </lineage>
</organism>
<keyword evidence="3" id="KW-1185">Reference proteome</keyword>
<sequence length="148" mass="16896">MSHIHNVNSSPNAVYSREKQYKDRLAAWNVRKNIKAAEVQVLIRKKAKRAARGKATAFRRAGQEVDQKRLTRFVRRYGHTWVKPRDKDEELGSPEPKIIILMPIATETPSDMSCYTPEPEDETLTPVSPLDVHSPTIETPPYPLNYGT</sequence>
<comment type="caution">
    <text evidence="2">The sequence shown here is derived from an EMBL/GenBank/DDBJ whole genome shotgun (WGS) entry which is preliminary data.</text>
</comment>
<reference evidence="2" key="2">
    <citation type="submission" date="2023-01" db="EMBL/GenBank/DDBJ databases">
        <authorList>
            <person name="Petersen C."/>
        </authorList>
    </citation>
    <scope>NUCLEOTIDE SEQUENCE</scope>
    <source>
        <strain evidence="2">IBT 17514</strain>
    </source>
</reference>
<accession>A0AAD6HJE9</accession>
<proteinExistence type="predicted"/>
<name>A0AAD6HJE9_9EURO</name>
<dbReference type="AlphaFoldDB" id="A0AAD6HJE9"/>
<feature type="compositionally biased region" description="Pro residues" evidence="1">
    <location>
        <begin position="138"/>
        <end position="148"/>
    </location>
</feature>
<evidence type="ECO:0008006" key="4">
    <source>
        <dbReference type="Google" id="ProtNLM"/>
    </source>
</evidence>
<evidence type="ECO:0000313" key="3">
    <source>
        <dbReference type="Proteomes" id="UP001215712"/>
    </source>
</evidence>
<dbReference type="Proteomes" id="UP001215712">
    <property type="component" value="Unassembled WGS sequence"/>
</dbReference>
<dbReference type="EMBL" id="JAQJAN010000009">
    <property type="protein sequence ID" value="KAJ5719898.1"/>
    <property type="molecule type" value="Genomic_DNA"/>
</dbReference>
<protein>
    <recommendedName>
        <fullName evidence="4">Clr5 domain-containing protein</fullName>
    </recommendedName>
</protein>
<dbReference type="PANTHER" id="PTHR38788:SF3">
    <property type="entry name" value="CLR5 DOMAIN-CONTAINING PROTEIN"/>
    <property type="match status" value="1"/>
</dbReference>
<gene>
    <name evidence="2" type="ORF">N7493_006776</name>
</gene>